<evidence type="ECO:0000256" key="1">
    <source>
        <dbReference type="ARBA" id="ARBA00008023"/>
    </source>
</evidence>
<dbReference type="Gene3D" id="3.90.950.10">
    <property type="match status" value="1"/>
</dbReference>
<dbReference type="PATRIC" id="fig|1423734.3.peg.3118"/>
<dbReference type="Proteomes" id="UP000051236">
    <property type="component" value="Unassembled WGS sequence"/>
</dbReference>
<dbReference type="PANTHER" id="PTHR11067">
    <property type="entry name" value="INOSINE TRIPHOSPHATE PYROPHOSPHATASE/HAM1 PROTEIN"/>
    <property type="match status" value="1"/>
</dbReference>
<gene>
    <name evidence="3" type="ORF">FC83_GL003069</name>
</gene>
<dbReference type="GO" id="GO:0009143">
    <property type="term" value="P:nucleoside triphosphate catabolic process"/>
    <property type="evidence" value="ECO:0007669"/>
    <property type="project" value="InterPro"/>
</dbReference>
<dbReference type="RefSeq" id="WP_035455320.1">
    <property type="nucleotide sequence ID" value="NZ_AZGA01000005.1"/>
</dbReference>
<dbReference type="EMBL" id="AZGA01000005">
    <property type="protein sequence ID" value="KRM36314.1"/>
    <property type="molecule type" value="Genomic_DNA"/>
</dbReference>
<organism evidence="3 4">
    <name type="scientific">Agrilactobacillus composti DSM 18527 = JCM 14202</name>
    <dbReference type="NCBI Taxonomy" id="1423734"/>
    <lineage>
        <taxon>Bacteria</taxon>
        <taxon>Bacillati</taxon>
        <taxon>Bacillota</taxon>
        <taxon>Bacilli</taxon>
        <taxon>Lactobacillales</taxon>
        <taxon>Lactobacillaceae</taxon>
        <taxon>Agrilactobacillus</taxon>
    </lineage>
</organism>
<comment type="similarity">
    <text evidence="1">Belongs to the HAM1 NTPase family.</text>
</comment>
<reference evidence="3 4" key="1">
    <citation type="journal article" date="2015" name="Genome Announc.">
        <title>Expanding the biotechnology potential of lactobacilli through comparative genomics of 213 strains and associated genera.</title>
        <authorList>
            <person name="Sun Z."/>
            <person name="Harris H.M."/>
            <person name="McCann A."/>
            <person name="Guo C."/>
            <person name="Argimon S."/>
            <person name="Zhang W."/>
            <person name="Yang X."/>
            <person name="Jeffery I.B."/>
            <person name="Cooney J.C."/>
            <person name="Kagawa T.F."/>
            <person name="Liu W."/>
            <person name="Song Y."/>
            <person name="Salvetti E."/>
            <person name="Wrobel A."/>
            <person name="Rasinkangas P."/>
            <person name="Parkhill J."/>
            <person name="Rea M.C."/>
            <person name="O'Sullivan O."/>
            <person name="Ritari J."/>
            <person name="Douillard F.P."/>
            <person name="Paul Ross R."/>
            <person name="Yang R."/>
            <person name="Briner A.E."/>
            <person name="Felis G.E."/>
            <person name="de Vos W.M."/>
            <person name="Barrangou R."/>
            <person name="Klaenhammer T.R."/>
            <person name="Caufield P.W."/>
            <person name="Cui Y."/>
            <person name="Zhang H."/>
            <person name="O'Toole P.W."/>
        </authorList>
    </citation>
    <scope>NUCLEOTIDE SEQUENCE [LARGE SCALE GENOMIC DNA]</scope>
    <source>
        <strain evidence="3 4">DSM 18527</strain>
    </source>
</reference>
<dbReference type="AlphaFoldDB" id="A0A0R1Y231"/>
<evidence type="ECO:0008006" key="5">
    <source>
        <dbReference type="Google" id="ProtNLM"/>
    </source>
</evidence>
<evidence type="ECO:0000313" key="3">
    <source>
        <dbReference type="EMBL" id="KRM36314.1"/>
    </source>
</evidence>
<dbReference type="SUPFAM" id="SSF52972">
    <property type="entry name" value="ITPase-like"/>
    <property type="match status" value="1"/>
</dbReference>
<name>A0A0R1Y231_9LACO</name>
<accession>A0A0R1Y231</accession>
<dbReference type="PANTHER" id="PTHR11067:SF9">
    <property type="entry name" value="INOSINE TRIPHOSPHATE PYROPHOSPHATASE"/>
    <property type="match status" value="1"/>
</dbReference>
<keyword evidence="4" id="KW-1185">Reference proteome</keyword>
<dbReference type="Pfam" id="PF01725">
    <property type="entry name" value="Ham1p_like"/>
    <property type="match status" value="1"/>
</dbReference>
<sequence length="198" mass="22423">MNKLIIASNNLDKSQELTAYFKTFAVAAVNYQDFHEKVQFPAELADYRANALQKARFIQKVLKTNLPVLGDDSGIELLALPGHFQTKTHREFDQHGSLSHSAYILQLLKDHSQARDIILTSYLALCQGSRYIVGQGQLRGLVAWRAKGTNGFDLDQIVIPKGASQTLAEMSTVQRQRYAQREKAIENLMTNWSDQQWN</sequence>
<proteinExistence type="inferred from homology"/>
<dbReference type="InterPro" id="IPR029001">
    <property type="entry name" value="ITPase-like_fam"/>
</dbReference>
<evidence type="ECO:0000313" key="4">
    <source>
        <dbReference type="Proteomes" id="UP000051236"/>
    </source>
</evidence>
<dbReference type="eggNOG" id="COG0127">
    <property type="taxonomic scope" value="Bacteria"/>
</dbReference>
<keyword evidence="2" id="KW-0378">Hydrolase</keyword>
<evidence type="ECO:0000256" key="2">
    <source>
        <dbReference type="ARBA" id="ARBA00022801"/>
    </source>
</evidence>
<dbReference type="GO" id="GO:0005829">
    <property type="term" value="C:cytosol"/>
    <property type="evidence" value="ECO:0007669"/>
    <property type="project" value="TreeGrafter"/>
</dbReference>
<dbReference type="STRING" id="1423734.FC83_GL003069"/>
<comment type="caution">
    <text evidence="3">The sequence shown here is derived from an EMBL/GenBank/DDBJ whole genome shotgun (WGS) entry which is preliminary data.</text>
</comment>
<dbReference type="InterPro" id="IPR002637">
    <property type="entry name" value="RdgB/HAM1"/>
</dbReference>
<dbReference type="GO" id="GO:0047429">
    <property type="term" value="F:nucleoside triphosphate diphosphatase activity"/>
    <property type="evidence" value="ECO:0007669"/>
    <property type="project" value="InterPro"/>
</dbReference>
<protein>
    <recommendedName>
        <fullName evidence="5">Non-canonical purine NTP pyrophosphatase</fullName>
    </recommendedName>
</protein>